<keyword evidence="2" id="KW-1185">Reference proteome</keyword>
<reference evidence="1 2" key="1">
    <citation type="submission" date="2012-05" db="EMBL/GenBank/DDBJ databases">
        <title>Recombination and specialization in a pathogen metapopulation.</title>
        <authorList>
            <person name="Gardiner A."/>
            <person name="Kemen E."/>
            <person name="Schultz-Larsen T."/>
            <person name="MacLean D."/>
            <person name="Van Oosterhout C."/>
            <person name="Jones J.D.G."/>
        </authorList>
    </citation>
    <scope>NUCLEOTIDE SEQUENCE [LARGE SCALE GENOMIC DNA]</scope>
    <source>
        <strain evidence="1 2">Ac Nc2</strain>
    </source>
</reference>
<sequence>MNDTIKSHARSTHLGVNGRNQFHYLDAIWEEETAGITEREMIANSKSLHKDAFQNGRHWCSEFRSRNTFDGTSRTWKSYVKHYGKHCRIPKKL</sequence>
<accession>A0A024GUX0</accession>
<organism evidence="1 2">
    <name type="scientific">Albugo candida</name>
    <dbReference type="NCBI Taxonomy" id="65357"/>
    <lineage>
        <taxon>Eukaryota</taxon>
        <taxon>Sar</taxon>
        <taxon>Stramenopiles</taxon>
        <taxon>Oomycota</taxon>
        <taxon>Peronosporomycetes</taxon>
        <taxon>Albuginales</taxon>
        <taxon>Albuginaceae</taxon>
        <taxon>Albugo</taxon>
    </lineage>
</organism>
<comment type="caution">
    <text evidence="1">The sequence shown here is derived from an EMBL/GenBank/DDBJ whole genome shotgun (WGS) entry which is preliminary data.</text>
</comment>
<name>A0A024GUX0_9STRA</name>
<evidence type="ECO:0000313" key="1">
    <source>
        <dbReference type="EMBL" id="CCI50786.1"/>
    </source>
</evidence>
<protein>
    <submittedName>
        <fullName evidence="1">Uncharacterized protein</fullName>
    </submittedName>
</protein>
<dbReference type="InParanoid" id="A0A024GUX0"/>
<dbReference type="AlphaFoldDB" id="A0A024GUX0"/>
<gene>
    <name evidence="1" type="ORF">BN9_130480</name>
</gene>
<dbReference type="Proteomes" id="UP000053237">
    <property type="component" value="Unassembled WGS sequence"/>
</dbReference>
<proteinExistence type="predicted"/>
<dbReference type="EMBL" id="CAIX01001139">
    <property type="protein sequence ID" value="CCI50786.1"/>
    <property type="molecule type" value="Genomic_DNA"/>
</dbReference>
<evidence type="ECO:0000313" key="2">
    <source>
        <dbReference type="Proteomes" id="UP000053237"/>
    </source>
</evidence>